<reference evidence="2" key="2">
    <citation type="submission" date="2020-11" db="EMBL/GenBank/DDBJ databases">
        <authorList>
            <person name="McCartney M.A."/>
            <person name="Auch B."/>
            <person name="Kono T."/>
            <person name="Mallez S."/>
            <person name="Becker A."/>
            <person name="Gohl D.M."/>
            <person name="Silverstein K.A.T."/>
            <person name="Koren S."/>
            <person name="Bechman K.B."/>
            <person name="Herman A."/>
            <person name="Abrahante J.E."/>
            <person name="Garbe J."/>
        </authorList>
    </citation>
    <scope>NUCLEOTIDE SEQUENCE</scope>
    <source>
        <strain evidence="2">Duluth1</strain>
        <tissue evidence="2">Whole animal</tissue>
    </source>
</reference>
<comment type="caution">
    <text evidence="2">The sequence shown here is derived from an EMBL/GenBank/DDBJ whole genome shotgun (WGS) entry which is preliminary data.</text>
</comment>
<feature type="region of interest" description="Disordered" evidence="1">
    <location>
        <begin position="1"/>
        <end position="25"/>
    </location>
</feature>
<organism evidence="2 3">
    <name type="scientific">Dreissena polymorpha</name>
    <name type="common">Zebra mussel</name>
    <name type="synonym">Mytilus polymorpha</name>
    <dbReference type="NCBI Taxonomy" id="45954"/>
    <lineage>
        <taxon>Eukaryota</taxon>
        <taxon>Metazoa</taxon>
        <taxon>Spiralia</taxon>
        <taxon>Lophotrochozoa</taxon>
        <taxon>Mollusca</taxon>
        <taxon>Bivalvia</taxon>
        <taxon>Autobranchia</taxon>
        <taxon>Heteroconchia</taxon>
        <taxon>Euheterodonta</taxon>
        <taxon>Imparidentia</taxon>
        <taxon>Neoheterodontei</taxon>
        <taxon>Myida</taxon>
        <taxon>Dreissenoidea</taxon>
        <taxon>Dreissenidae</taxon>
        <taxon>Dreissena</taxon>
    </lineage>
</organism>
<dbReference type="Proteomes" id="UP000828390">
    <property type="component" value="Unassembled WGS sequence"/>
</dbReference>
<sequence>MSAAVCSRPPGSRGTFHRRDTHMGPWAGCCTPDTASYGTPGRGTICLNKSCQRTARSTIRVLDLIT</sequence>
<evidence type="ECO:0000256" key="1">
    <source>
        <dbReference type="SAM" id="MobiDB-lite"/>
    </source>
</evidence>
<dbReference type="EMBL" id="JAIWYP010000002">
    <property type="protein sequence ID" value="KAH3873651.1"/>
    <property type="molecule type" value="Genomic_DNA"/>
</dbReference>
<accession>A0A9D4MCC0</accession>
<protein>
    <submittedName>
        <fullName evidence="2">Uncharacterized protein</fullName>
    </submittedName>
</protein>
<evidence type="ECO:0000313" key="3">
    <source>
        <dbReference type="Proteomes" id="UP000828390"/>
    </source>
</evidence>
<proteinExistence type="predicted"/>
<keyword evidence="3" id="KW-1185">Reference proteome</keyword>
<gene>
    <name evidence="2" type="ORF">DPMN_036888</name>
</gene>
<name>A0A9D4MCC0_DREPO</name>
<reference evidence="2" key="1">
    <citation type="journal article" date="2019" name="bioRxiv">
        <title>The Genome of the Zebra Mussel, Dreissena polymorpha: A Resource for Invasive Species Research.</title>
        <authorList>
            <person name="McCartney M.A."/>
            <person name="Auch B."/>
            <person name="Kono T."/>
            <person name="Mallez S."/>
            <person name="Zhang Y."/>
            <person name="Obille A."/>
            <person name="Becker A."/>
            <person name="Abrahante J.E."/>
            <person name="Garbe J."/>
            <person name="Badalamenti J.P."/>
            <person name="Herman A."/>
            <person name="Mangelson H."/>
            <person name="Liachko I."/>
            <person name="Sullivan S."/>
            <person name="Sone E.D."/>
            <person name="Koren S."/>
            <person name="Silverstein K.A.T."/>
            <person name="Beckman K.B."/>
            <person name="Gohl D.M."/>
        </authorList>
    </citation>
    <scope>NUCLEOTIDE SEQUENCE</scope>
    <source>
        <strain evidence="2">Duluth1</strain>
        <tissue evidence="2">Whole animal</tissue>
    </source>
</reference>
<dbReference type="AlphaFoldDB" id="A0A9D4MCC0"/>
<evidence type="ECO:0000313" key="2">
    <source>
        <dbReference type="EMBL" id="KAH3873651.1"/>
    </source>
</evidence>